<name>A0A175RW10_9HYPH</name>
<dbReference type="EMBL" id="LDQA01000010">
    <property type="protein sequence ID" value="KTR07478.1"/>
    <property type="molecule type" value="Genomic_DNA"/>
</dbReference>
<dbReference type="Proteomes" id="UP000078529">
    <property type="component" value="Unassembled WGS sequence"/>
</dbReference>
<comment type="caution">
    <text evidence="1">The sequence shown here is derived from an EMBL/GenBank/DDBJ whole genome shotgun (WGS) entry which is preliminary data.</text>
</comment>
<dbReference type="RefSeq" id="WP_058599004.1">
    <property type="nucleotide sequence ID" value="NZ_LDQA01000010.1"/>
</dbReference>
<protein>
    <submittedName>
        <fullName evidence="1">Uncharacterized protein</fullName>
    </submittedName>
</protein>
<evidence type="ECO:0000313" key="2">
    <source>
        <dbReference type="Proteomes" id="UP000078529"/>
    </source>
</evidence>
<dbReference type="AlphaFoldDB" id="A0A175RW10"/>
<organism evidence="1 2">
    <name type="scientific">Aureimonas ureilytica</name>
    <dbReference type="NCBI Taxonomy" id="401562"/>
    <lineage>
        <taxon>Bacteria</taxon>
        <taxon>Pseudomonadati</taxon>
        <taxon>Pseudomonadota</taxon>
        <taxon>Alphaproteobacteria</taxon>
        <taxon>Hyphomicrobiales</taxon>
        <taxon>Aurantimonadaceae</taxon>
        <taxon>Aureimonas</taxon>
    </lineage>
</organism>
<sequence>MAVSRARQSANRRSLAGAIGAGVLLPGGGKPRLVNTVMGGLICNNALPTAGSKTRFKGRRAYQFGLMAPPSFQPTFCPWWTNGTFAQREVAAAQDITISKAAVVYNGVSVPVTYNGSRTFVIPAGVAEFMCDPILPTAFGVSWFAPRSFVEYRHLFDLVSGQSAPYCDYSTDFNQSWRGAPSDLGDDVDATGPMTVTNTPDALNIFFPSMMLGPVSGVFASLGLIGDSLLRQQNDTGGLGRAGGSYFKRAAYAEGVPFVAMAVGGRTAEQTANSPKFMSLLEAGRFTDVHIGLGTNELIGSRDLSLIMADNRAIWASARKGGVRTIIQSNIQPRVADNAYKCTDLANQVPVAGFEAGGRRDQFNAALAAERGVNGGPDIIFDFASFCADASNPSLWRVPAFLGTLTADVASGATSIQTSAPPVYGDNLVFEPGNSSNVDIGGQGGPRVASVSGSAAPYTVSFVPTTTNPWNGAADGALGTPGKAHVTGSAVKATIGTDGTHAAMSAHMGAAVPLRTIYQKLAGDASAQRNIISGSVRTKLPISQGAAIASAQKYVARVRHKANSYVDEPFFEYFHGQMISSGGVGFNLQRGFLNSDRVVNSVAVSGTTMTLTMETTRGYRTGDVVTVRNNGADYASGAITIASDTTATLTVANGTAAPGGTVVCRNPFYRIERRAALVTGIAGVAQDQSAAVLTKMTWFGMVMDYPFMRAGGAVSADGFTLTVPNGFAYRTDRVAGFRLAAGRYYIQEEYRAFGTGDIIRPTGLYGRGTDFGEYGLGLPTDTANDLIFAKNWSGAGTAALTAAASGPCAVLGTGPEGVKCVLVDGDSNICEAALSSRTNGVDTGDDDDCLGPVKRALNMKGYSFIDVSLSGSNIGNQFAGYDAGPSALRRVFRQYCDGVITNHAGNDRRSGITFENVGAAPGSLNDASGNGLRILTSWHNSDLRATLRGPKRIVRTTLLPATTSTDGYATTANQTGKNDDAVWVSDYATSANGDQFKLADLIMRRGAYATLPYGGAGECDAGWDMYAASGHTADGKFAPNSTNDGTHQFVANIVAAANDLAPRLPALLGFAA</sequence>
<keyword evidence="2" id="KW-1185">Reference proteome</keyword>
<gene>
    <name evidence="1" type="ORF">NS365_04100</name>
</gene>
<proteinExistence type="predicted"/>
<dbReference type="SUPFAM" id="SSF52266">
    <property type="entry name" value="SGNH hydrolase"/>
    <property type="match status" value="1"/>
</dbReference>
<accession>A0A175RW10</accession>
<evidence type="ECO:0000313" key="1">
    <source>
        <dbReference type="EMBL" id="KTR07478.1"/>
    </source>
</evidence>
<dbReference type="PATRIC" id="fig|401562.4.peg.335"/>
<reference evidence="1 2" key="1">
    <citation type="journal article" date="2016" name="Front. Microbiol.">
        <title>Genomic Resource of Rice Seed Associated Bacteria.</title>
        <authorList>
            <person name="Midha S."/>
            <person name="Bansal K."/>
            <person name="Sharma S."/>
            <person name="Kumar N."/>
            <person name="Patil P.P."/>
            <person name="Chaudhry V."/>
            <person name="Patil P.B."/>
        </authorList>
    </citation>
    <scope>NUCLEOTIDE SEQUENCE [LARGE SCALE GENOMIC DNA]</scope>
    <source>
        <strain evidence="1 2">NS365</strain>
    </source>
</reference>